<dbReference type="Gene3D" id="3.90.550.10">
    <property type="entry name" value="Spore Coat Polysaccharide Biosynthesis Protein SpsA, Chain A"/>
    <property type="match status" value="1"/>
</dbReference>
<organism evidence="2 3">
    <name type="scientific">Cerasicoccus arenae</name>
    <dbReference type="NCBI Taxonomy" id="424488"/>
    <lineage>
        <taxon>Bacteria</taxon>
        <taxon>Pseudomonadati</taxon>
        <taxon>Verrucomicrobiota</taxon>
        <taxon>Opitutia</taxon>
        <taxon>Puniceicoccales</taxon>
        <taxon>Cerasicoccaceae</taxon>
        <taxon>Cerasicoccus</taxon>
    </lineage>
</organism>
<comment type="caution">
    <text evidence="2">The sequence shown here is derived from an EMBL/GenBank/DDBJ whole genome shotgun (WGS) entry which is preliminary data.</text>
</comment>
<reference evidence="2" key="1">
    <citation type="journal article" date="2014" name="Int. J. Syst. Evol. Microbiol.">
        <title>Complete genome sequence of Corynebacterium casei LMG S-19264T (=DSM 44701T), isolated from a smear-ripened cheese.</title>
        <authorList>
            <consortium name="US DOE Joint Genome Institute (JGI-PGF)"/>
            <person name="Walter F."/>
            <person name="Albersmeier A."/>
            <person name="Kalinowski J."/>
            <person name="Ruckert C."/>
        </authorList>
    </citation>
    <scope>NUCLEOTIDE SEQUENCE</scope>
    <source>
        <strain evidence="2">KCTC 12870</strain>
    </source>
</reference>
<dbReference type="SUPFAM" id="SSF53448">
    <property type="entry name" value="Nucleotide-diphospho-sugar transferases"/>
    <property type="match status" value="1"/>
</dbReference>
<dbReference type="InterPro" id="IPR050834">
    <property type="entry name" value="Glycosyltransf_2"/>
</dbReference>
<dbReference type="EMBL" id="BMXG01000001">
    <property type="protein sequence ID" value="GHB91331.1"/>
    <property type="molecule type" value="Genomic_DNA"/>
</dbReference>
<gene>
    <name evidence="2" type="ORF">GCM10007047_02990</name>
</gene>
<name>A0A8J3GBJ6_9BACT</name>
<feature type="domain" description="Glycosyltransferase 2-like" evidence="1">
    <location>
        <begin position="2"/>
        <end position="152"/>
    </location>
</feature>
<dbReference type="AlphaFoldDB" id="A0A8J3GBJ6"/>
<dbReference type="Pfam" id="PF00535">
    <property type="entry name" value="Glycos_transf_2"/>
    <property type="match status" value="1"/>
</dbReference>
<keyword evidence="3" id="KW-1185">Reference proteome</keyword>
<dbReference type="InterPro" id="IPR029044">
    <property type="entry name" value="Nucleotide-diphossugar_trans"/>
</dbReference>
<dbReference type="Proteomes" id="UP000642829">
    <property type="component" value="Unassembled WGS sequence"/>
</dbReference>
<protein>
    <recommendedName>
        <fullName evidence="1">Glycosyltransferase 2-like domain-containing protein</fullName>
    </recommendedName>
</protein>
<dbReference type="PANTHER" id="PTHR43685:SF11">
    <property type="entry name" value="GLYCOSYLTRANSFERASE TAGX-RELATED"/>
    <property type="match status" value="1"/>
</dbReference>
<proteinExistence type="predicted"/>
<evidence type="ECO:0000313" key="3">
    <source>
        <dbReference type="Proteomes" id="UP000642829"/>
    </source>
</evidence>
<accession>A0A8J3GBJ6</accession>
<sequence length="273" mass="30830">MITPCYNAARFLPDCVASVRHALAGREYEHIVADGGSTDATLDFLRSQPDVDWRSGRDQGMYDALNQAAARATGEVIIHLNTDEQLNRVGVNAALDLLERDQLDAVLGPTVMVNGRGVFLQLFKQVITPRLIDAYWHMPVQTCSFIYRRALWERYPYDASYRLIADHLWVRRQLELGAKLGVVREPIGIFAWHGDNLSSTEGKTSTEDARAGVTIPRAQLQRAKRIYRLRKLLAGGYWASPVSYEIIRNGKLEQSQITRPRLKIRGNPRDLTG</sequence>
<dbReference type="InterPro" id="IPR001173">
    <property type="entry name" value="Glyco_trans_2-like"/>
</dbReference>
<reference evidence="2" key="2">
    <citation type="submission" date="2020-09" db="EMBL/GenBank/DDBJ databases">
        <authorList>
            <person name="Sun Q."/>
            <person name="Kim S."/>
        </authorList>
    </citation>
    <scope>NUCLEOTIDE SEQUENCE</scope>
    <source>
        <strain evidence="2">KCTC 12870</strain>
    </source>
</reference>
<evidence type="ECO:0000259" key="1">
    <source>
        <dbReference type="Pfam" id="PF00535"/>
    </source>
</evidence>
<dbReference type="PANTHER" id="PTHR43685">
    <property type="entry name" value="GLYCOSYLTRANSFERASE"/>
    <property type="match status" value="1"/>
</dbReference>
<evidence type="ECO:0000313" key="2">
    <source>
        <dbReference type="EMBL" id="GHB91331.1"/>
    </source>
</evidence>